<protein>
    <recommendedName>
        <fullName evidence="9">Pycsar effector protein domain-containing protein</fullName>
    </recommendedName>
</protein>
<sequence length="168" mass="17275">MTAPHDPALRAGAELLADLRAEISRADAKATVLVGALGISAGLLAALLTSRDWSPGLLPGPAAVLWWAGAAGLVVALCALVLAVMPRYGRVHWTPGRPLTYFGDVRQAARAGRLAEALTDTGRDPVCGVLLALAETSAIAARKHSWIRTGLASFGLAAVLLPGSLLLS</sequence>
<evidence type="ECO:0000259" key="9">
    <source>
        <dbReference type="Pfam" id="PF18967"/>
    </source>
</evidence>
<feature type="transmembrane region" description="Helical" evidence="8">
    <location>
        <begin position="146"/>
        <end position="167"/>
    </location>
</feature>
<dbReference type="GO" id="GO:0051607">
    <property type="term" value="P:defense response to virus"/>
    <property type="evidence" value="ECO:0007669"/>
    <property type="project" value="UniProtKB-KW"/>
</dbReference>
<evidence type="ECO:0000256" key="1">
    <source>
        <dbReference type="ARBA" id="ARBA00004236"/>
    </source>
</evidence>
<evidence type="ECO:0000256" key="6">
    <source>
        <dbReference type="ARBA" id="ARBA00023118"/>
    </source>
</evidence>
<dbReference type="GO" id="GO:0005886">
    <property type="term" value="C:plasma membrane"/>
    <property type="evidence" value="ECO:0007669"/>
    <property type="project" value="UniProtKB-SubCell"/>
</dbReference>
<accession>A0A7X1LP29</accession>
<dbReference type="GO" id="GO:0000166">
    <property type="term" value="F:nucleotide binding"/>
    <property type="evidence" value="ECO:0007669"/>
    <property type="project" value="UniProtKB-KW"/>
</dbReference>
<evidence type="ECO:0000256" key="3">
    <source>
        <dbReference type="ARBA" id="ARBA00022692"/>
    </source>
</evidence>
<keyword evidence="11" id="KW-1185">Reference proteome</keyword>
<keyword evidence="6" id="KW-0051">Antiviral defense</keyword>
<evidence type="ECO:0000256" key="5">
    <source>
        <dbReference type="ARBA" id="ARBA00022989"/>
    </source>
</evidence>
<dbReference type="AlphaFoldDB" id="A0A7X1LP29"/>
<comment type="subcellular location">
    <subcellularLocation>
        <location evidence="1">Cell membrane</location>
    </subcellularLocation>
</comment>
<proteinExistence type="predicted"/>
<evidence type="ECO:0000256" key="8">
    <source>
        <dbReference type="SAM" id="Phobius"/>
    </source>
</evidence>
<feature type="domain" description="Pycsar effector protein" evidence="9">
    <location>
        <begin position="14"/>
        <end position="164"/>
    </location>
</feature>
<keyword evidence="4" id="KW-0547">Nucleotide-binding</keyword>
<evidence type="ECO:0000313" key="10">
    <source>
        <dbReference type="EMBL" id="MBC2864052.1"/>
    </source>
</evidence>
<feature type="transmembrane region" description="Helical" evidence="8">
    <location>
        <begin position="64"/>
        <end position="85"/>
    </location>
</feature>
<evidence type="ECO:0000256" key="2">
    <source>
        <dbReference type="ARBA" id="ARBA00022475"/>
    </source>
</evidence>
<feature type="transmembrane region" description="Helical" evidence="8">
    <location>
        <begin position="30"/>
        <end position="49"/>
    </location>
</feature>
<evidence type="ECO:0000256" key="4">
    <source>
        <dbReference type="ARBA" id="ARBA00022741"/>
    </source>
</evidence>
<dbReference type="InterPro" id="IPR043760">
    <property type="entry name" value="PycTM_dom"/>
</dbReference>
<dbReference type="Pfam" id="PF18967">
    <property type="entry name" value="PycTM"/>
    <property type="match status" value="1"/>
</dbReference>
<comment type="caution">
    <text evidence="10">The sequence shown here is derived from an EMBL/GenBank/DDBJ whole genome shotgun (WGS) entry which is preliminary data.</text>
</comment>
<reference evidence="10 11" key="1">
    <citation type="submission" date="2020-08" db="EMBL/GenBank/DDBJ databases">
        <title>Whole-Genome Sequence of French Clinical Streptomyces mexicanus Strain Q0842.</title>
        <authorList>
            <person name="Boxberger M."/>
            <person name="La Scola B."/>
        </authorList>
    </citation>
    <scope>NUCLEOTIDE SEQUENCE [LARGE SCALE GENOMIC DNA]</scope>
    <source>
        <strain evidence="10 11">Marseille-Q0842</strain>
    </source>
</reference>
<gene>
    <name evidence="10" type="ORF">H1R13_03310</name>
</gene>
<organism evidence="10 11">
    <name type="scientific">Streptomyces mexicanus</name>
    <dbReference type="NCBI Taxonomy" id="178566"/>
    <lineage>
        <taxon>Bacteria</taxon>
        <taxon>Bacillati</taxon>
        <taxon>Actinomycetota</taxon>
        <taxon>Actinomycetes</taxon>
        <taxon>Kitasatosporales</taxon>
        <taxon>Streptomycetaceae</taxon>
        <taxon>Streptomyces</taxon>
    </lineage>
</organism>
<evidence type="ECO:0000313" key="11">
    <source>
        <dbReference type="Proteomes" id="UP000517694"/>
    </source>
</evidence>
<keyword evidence="7 8" id="KW-0472">Membrane</keyword>
<keyword evidence="2" id="KW-1003">Cell membrane</keyword>
<keyword evidence="5 8" id="KW-1133">Transmembrane helix</keyword>
<dbReference type="EMBL" id="JACMHY010000001">
    <property type="protein sequence ID" value="MBC2864052.1"/>
    <property type="molecule type" value="Genomic_DNA"/>
</dbReference>
<keyword evidence="3 8" id="KW-0812">Transmembrane</keyword>
<name>A0A7X1LP29_9ACTN</name>
<dbReference type="Proteomes" id="UP000517694">
    <property type="component" value="Unassembled WGS sequence"/>
</dbReference>
<evidence type="ECO:0000256" key="7">
    <source>
        <dbReference type="ARBA" id="ARBA00023136"/>
    </source>
</evidence>